<feature type="signal peptide" evidence="2">
    <location>
        <begin position="1"/>
        <end position="19"/>
    </location>
</feature>
<accession>A0ABQ6HZV3</accession>
<evidence type="ECO:0000313" key="3">
    <source>
        <dbReference type="EMBL" id="GMA23448.1"/>
    </source>
</evidence>
<evidence type="ECO:0000256" key="2">
    <source>
        <dbReference type="SAM" id="SignalP"/>
    </source>
</evidence>
<organism evidence="3 4">
    <name type="scientific">Luteimicrobium album</name>
    <dbReference type="NCBI Taxonomy" id="1054550"/>
    <lineage>
        <taxon>Bacteria</taxon>
        <taxon>Bacillati</taxon>
        <taxon>Actinomycetota</taxon>
        <taxon>Actinomycetes</taxon>
        <taxon>Micrococcales</taxon>
        <taxon>Luteimicrobium</taxon>
    </lineage>
</organism>
<name>A0ABQ6HZV3_9MICO</name>
<reference evidence="4" key="1">
    <citation type="journal article" date="2019" name="Int. J. Syst. Evol. Microbiol.">
        <title>The Global Catalogue of Microorganisms (GCM) 10K type strain sequencing project: providing services to taxonomists for standard genome sequencing and annotation.</title>
        <authorList>
            <consortium name="The Broad Institute Genomics Platform"/>
            <consortium name="The Broad Institute Genome Sequencing Center for Infectious Disease"/>
            <person name="Wu L."/>
            <person name="Ma J."/>
        </authorList>
    </citation>
    <scope>NUCLEOTIDE SEQUENCE [LARGE SCALE GENOMIC DNA]</scope>
    <source>
        <strain evidence="4">NBRC 106348</strain>
    </source>
</reference>
<feature type="chain" id="PRO_5045402201" evidence="2">
    <location>
        <begin position="20"/>
        <end position="199"/>
    </location>
</feature>
<protein>
    <submittedName>
        <fullName evidence="3">Uncharacterized protein</fullName>
    </submittedName>
</protein>
<gene>
    <name evidence="3" type="ORF">GCM10025864_12070</name>
</gene>
<sequence>MLVVVGVLVTAGCAIQSDAASSPPALAPASTGPTASAADDVADGQPGPAPTSSSGVTGDARCTDGKPVAIKGYEVGAFEGWWNSTPADADGDYSDPSTWPKEVLQHPATARVVTDTGHVLEVCDRGTGLDVAGYTAPKDHHGWPRHSVVLLDARTGKLLATLSSGSAGAWGRPVSPTPRCDVQGRCSDLVMATRARVTG</sequence>
<feature type="compositionally biased region" description="Low complexity" evidence="1">
    <location>
        <begin position="19"/>
        <end position="38"/>
    </location>
</feature>
<feature type="region of interest" description="Disordered" evidence="1">
    <location>
        <begin position="19"/>
        <end position="61"/>
    </location>
</feature>
<dbReference type="EMBL" id="BSUK01000001">
    <property type="protein sequence ID" value="GMA23448.1"/>
    <property type="molecule type" value="Genomic_DNA"/>
</dbReference>
<comment type="caution">
    <text evidence="3">The sequence shown here is derived from an EMBL/GenBank/DDBJ whole genome shotgun (WGS) entry which is preliminary data.</text>
</comment>
<evidence type="ECO:0000313" key="4">
    <source>
        <dbReference type="Proteomes" id="UP001157091"/>
    </source>
</evidence>
<dbReference type="RefSeq" id="WP_284292463.1">
    <property type="nucleotide sequence ID" value="NZ_BSUK01000001.1"/>
</dbReference>
<keyword evidence="4" id="KW-1185">Reference proteome</keyword>
<evidence type="ECO:0000256" key="1">
    <source>
        <dbReference type="SAM" id="MobiDB-lite"/>
    </source>
</evidence>
<proteinExistence type="predicted"/>
<dbReference type="Proteomes" id="UP001157091">
    <property type="component" value="Unassembled WGS sequence"/>
</dbReference>
<keyword evidence="2" id="KW-0732">Signal</keyword>